<dbReference type="EMBL" id="JAEHTE010000002">
    <property type="protein sequence ID" value="MBI6882792.1"/>
    <property type="molecule type" value="Genomic_DNA"/>
</dbReference>
<evidence type="ECO:0000313" key="3">
    <source>
        <dbReference type="Proteomes" id="UP000637061"/>
    </source>
</evidence>
<comment type="caution">
    <text evidence="2">The sequence shown here is derived from an EMBL/GenBank/DDBJ whole genome shotgun (WGS) entry which is preliminary data.</text>
</comment>
<dbReference type="RefSeq" id="WP_198746418.1">
    <property type="nucleotide sequence ID" value="NZ_JAEHTE010000002.1"/>
</dbReference>
<dbReference type="Proteomes" id="UP000637061">
    <property type="component" value="Unassembled WGS sequence"/>
</dbReference>
<protein>
    <submittedName>
        <fullName evidence="2">GIY-YIG nuclease family protein</fullName>
    </submittedName>
</protein>
<dbReference type="AlphaFoldDB" id="A0A8I1EB70"/>
<name>A0A8I1EB70_PSEPU</name>
<feature type="domain" description="Bacteriophage T5 Orf172 DNA-binding" evidence="1">
    <location>
        <begin position="164"/>
        <end position="240"/>
    </location>
</feature>
<accession>A0A8I1EB70</accession>
<sequence>MNRFTKECWTKILDKETVKDWQINQIWNSKHFKAAKRKQPFSVDSDNNAFSFSLKNEFKFRTVNGVHPIGKEYLEDDLEIIDSQLPCAKFYFDESDRVYRPLVESYKLTRIFHRYFFNARQKQALERWAEIKDDLYFPALKRGSKVIPAVLVIGHGDHVYFMHDSVRDLIKIGVSKQLLTRYHAIKNSFNQSEIKILRVISGGGYNLEAALHKHFDEHRVWPRREWFKNHQDIHSFIEKMDAGNSAWSLM</sequence>
<evidence type="ECO:0000313" key="2">
    <source>
        <dbReference type="EMBL" id="MBI6882792.1"/>
    </source>
</evidence>
<gene>
    <name evidence="2" type="ORF">JEU22_02610</name>
</gene>
<dbReference type="Pfam" id="PF13455">
    <property type="entry name" value="MUG113"/>
    <property type="match status" value="1"/>
</dbReference>
<proteinExistence type="predicted"/>
<dbReference type="InterPro" id="IPR018306">
    <property type="entry name" value="Phage_T5_Orf172_DNA-bd"/>
</dbReference>
<organism evidence="2 3">
    <name type="scientific">Pseudomonas putida</name>
    <name type="common">Arthrobacter siderocapsulatus</name>
    <dbReference type="NCBI Taxonomy" id="303"/>
    <lineage>
        <taxon>Bacteria</taxon>
        <taxon>Pseudomonadati</taxon>
        <taxon>Pseudomonadota</taxon>
        <taxon>Gammaproteobacteria</taxon>
        <taxon>Pseudomonadales</taxon>
        <taxon>Pseudomonadaceae</taxon>
        <taxon>Pseudomonas</taxon>
    </lineage>
</organism>
<dbReference type="SMART" id="SM00974">
    <property type="entry name" value="T5orf172"/>
    <property type="match status" value="1"/>
</dbReference>
<reference evidence="2" key="1">
    <citation type="submission" date="2020-12" db="EMBL/GenBank/DDBJ databases">
        <title>Enhanced detection system for hospital associated transmission using whole genome sequencing surveillance.</title>
        <authorList>
            <person name="Harrison L.H."/>
            <person name="Van Tyne D."/>
            <person name="Marsh J.W."/>
            <person name="Griffith M.P."/>
            <person name="Snyder D.J."/>
            <person name="Cooper V.S."/>
            <person name="Mustapha M."/>
        </authorList>
    </citation>
    <scope>NUCLEOTIDE SEQUENCE</scope>
    <source>
        <strain evidence="2">PSB00042</strain>
    </source>
</reference>
<evidence type="ECO:0000259" key="1">
    <source>
        <dbReference type="SMART" id="SM00974"/>
    </source>
</evidence>